<sequence>MHGMVISRPIILAQLSLLAVVSYAFCNNGQTWRSTTLRQSATLPFNNTVSKQPPPKRSIHLISLPPKDDTFSLPAESLIRECWKWKDSVLGDGRDYFVPRPKSLKAFHSLFVGMEIIVEMQDDLTLNKGRRSSSTDRDSIETIHAERTNDQLVDENIYNRRMRRTIKLCSFRSSTKYQSDDVAPDASTTTAEQVARTTVAFHLLQQIQSHRSQHSSFLQMSGLASWLDLPDAVNTLCMNSATNVIQIEESTRIMQLSQRLTCIEGARPISTHLSLIASGIAPRTNRPDREVIFRPYSSRDAHILLQLKRTAEVVSTLSSDKRGGGACMKILLDSALSAGKAARNEQIVPEIRKLKEFGSDGTPPIGLAKIVAEAAVQMAVNPTVDTCVARLNALGSANNIYLLRQRVNDVVDTLVDCDDPRFNKQDLQRVANELLHAPTMQLRSGEMTESDMEDAVKNIEADLKAYCASQSKLVEYNTFTAEPQQAFEFTPRTMICK</sequence>
<gene>
    <name evidence="2" type="ORF">ACHAWO_002440</name>
</gene>
<reference evidence="2 3" key="1">
    <citation type="submission" date="2024-10" db="EMBL/GenBank/DDBJ databases">
        <title>Updated reference genomes for cyclostephanoid diatoms.</title>
        <authorList>
            <person name="Roberts W.R."/>
            <person name="Alverson A.J."/>
        </authorList>
    </citation>
    <scope>NUCLEOTIDE SEQUENCE [LARGE SCALE GENOMIC DNA]</scope>
    <source>
        <strain evidence="2 3">AJA010-31</strain>
    </source>
</reference>
<comment type="caution">
    <text evidence="2">The sequence shown here is derived from an EMBL/GenBank/DDBJ whole genome shotgun (WGS) entry which is preliminary data.</text>
</comment>
<dbReference type="Proteomes" id="UP001530400">
    <property type="component" value="Unassembled WGS sequence"/>
</dbReference>
<accession>A0ABD3QVF8</accession>
<keyword evidence="1" id="KW-0732">Signal</keyword>
<evidence type="ECO:0000313" key="3">
    <source>
        <dbReference type="Proteomes" id="UP001530400"/>
    </source>
</evidence>
<evidence type="ECO:0000313" key="2">
    <source>
        <dbReference type="EMBL" id="KAL3802020.1"/>
    </source>
</evidence>
<keyword evidence="3" id="KW-1185">Reference proteome</keyword>
<evidence type="ECO:0000256" key="1">
    <source>
        <dbReference type="SAM" id="SignalP"/>
    </source>
</evidence>
<protein>
    <submittedName>
        <fullName evidence="2">Uncharacterized protein</fullName>
    </submittedName>
</protein>
<organism evidence="2 3">
    <name type="scientific">Cyclotella atomus</name>
    <dbReference type="NCBI Taxonomy" id="382360"/>
    <lineage>
        <taxon>Eukaryota</taxon>
        <taxon>Sar</taxon>
        <taxon>Stramenopiles</taxon>
        <taxon>Ochrophyta</taxon>
        <taxon>Bacillariophyta</taxon>
        <taxon>Coscinodiscophyceae</taxon>
        <taxon>Thalassiosirophycidae</taxon>
        <taxon>Stephanodiscales</taxon>
        <taxon>Stephanodiscaceae</taxon>
        <taxon>Cyclotella</taxon>
    </lineage>
</organism>
<dbReference type="AlphaFoldDB" id="A0ABD3QVF8"/>
<feature type="signal peptide" evidence="1">
    <location>
        <begin position="1"/>
        <end position="24"/>
    </location>
</feature>
<feature type="chain" id="PRO_5044749206" evidence="1">
    <location>
        <begin position="25"/>
        <end position="497"/>
    </location>
</feature>
<proteinExistence type="predicted"/>
<dbReference type="EMBL" id="JALLPJ020000114">
    <property type="protein sequence ID" value="KAL3802020.1"/>
    <property type="molecule type" value="Genomic_DNA"/>
</dbReference>
<name>A0ABD3QVF8_9STRA</name>